<gene>
    <name evidence="2" type="ORF">TTHERM_000260759</name>
</gene>
<dbReference type="RefSeq" id="XP_012651343.1">
    <property type="nucleotide sequence ID" value="XM_012795889.1"/>
</dbReference>
<evidence type="ECO:0000256" key="1">
    <source>
        <dbReference type="SAM" id="Phobius"/>
    </source>
</evidence>
<sequence>MSCDQIQVVFFQKNFSTCSDYIQLFKNSLISQKQYLKYLTSHRQQINIIQLLISQKGYQNYSTLFLFKKLQTLYLEQLIYSQIQHGIYFRFWMQFYTKIISRRRQVILNMQLCDVSIINQMEYFWRQEADSGILKSKGFIFYWYVLFFNFIGKKIVIQNVFYALFVLKVQQIQFKIVRFKNFYFEYFIKLYTFIIQVKWLIIFISQLLE</sequence>
<organism evidence="2 3">
    <name type="scientific">Tetrahymena thermophila (strain SB210)</name>
    <dbReference type="NCBI Taxonomy" id="312017"/>
    <lineage>
        <taxon>Eukaryota</taxon>
        <taxon>Sar</taxon>
        <taxon>Alveolata</taxon>
        <taxon>Ciliophora</taxon>
        <taxon>Intramacronucleata</taxon>
        <taxon>Oligohymenophorea</taxon>
        <taxon>Hymenostomatida</taxon>
        <taxon>Tetrahymenina</taxon>
        <taxon>Tetrahymenidae</taxon>
        <taxon>Tetrahymena</taxon>
    </lineage>
</organism>
<dbReference type="KEGG" id="tet:TTHERM_000260759"/>
<accession>W7XGH9</accession>
<protein>
    <submittedName>
        <fullName evidence="2">Transmembrane protein, putative</fullName>
    </submittedName>
</protein>
<dbReference type="Proteomes" id="UP000009168">
    <property type="component" value="Unassembled WGS sequence"/>
</dbReference>
<evidence type="ECO:0000313" key="2">
    <source>
        <dbReference type="EMBL" id="EWS76103.1"/>
    </source>
</evidence>
<feature type="transmembrane region" description="Helical" evidence="1">
    <location>
        <begin position="186"/>
        <end position="208"/>
    </location>
</feature>
<evidence type="ECO:0000313" key="3">
    <source>
        <dbReference type="Proteomes" id="UP000009168"/>
    </source>
</evidence>
<dbReference type="EMBL" id="GG662830">
    <property type="protein sequence ID" value="EWS76103.1"/>
    <property type="molecule type" value="Genomic_DNA"/>
</dbReference>
<name>W7XGH9_TETTS</name>
<keyword evidence="1" id="KW-0472">Membrane</keyword>
<dbReference type="AlphaFoldDB" id="W7XGH9"/>
<reference evidence="3" key="1">
    <citation type="journal article" date="2006" name="PLoS Biol.">
        <title>Macronuclear genome sequence of the ciliate Tetrahymena thermophila, a model eukaryote.</title>
        <authorList>
            <person name="Eisen J.A."/>
            <person name="Coyne R.S."/>
            <person name="Wu M."/>
            <person name="Wu D."/>
            <person name="Thiagarajan M."/>
            <person name="Wortman J.R."/>
            <person name="Badger J.H."/>
            <person name="Ren Q."/>
            <person name="Amedeo P."/>
            <person name="Jones K.M."/>
            <person name="Tallon L.J."/>
            <person name="Delcher A.L."/>
            <person name="Salzberg S.L."/>
            <person name="Silva J.C."/>
            <person name="Haas B.J."/>
            <person name="Majoros W.H."/>
            <person name="Farzad M."/>
            <person name="Carlton J.M."/>
            <person name="Smith R.K. Jr."/>
            <person name="Garg J."/>
            <person name="Pearlman R.E."/>
            <person name="Karrer K.M."/>
            <person name="Sun L."/>
            <person name="Manning G."/>
            <person name="Elde N.C."/>
            <person name="Turkewitz A.P."/>
            <person name="Asai D.J."/>
            <person name="Wilkes D.E."/>
            <person name="Wang Y."/>
            <person name="Cai H."/>
            <person name="Collins K."/>
            <person name="Stewart B.A."/>
            <person name="Lee S.R."/>
            <person name="Wilamowska K."/>
            <person name="Weinberg Z."/>
            <person name="Ruzzo W.L."/>
            <person name="Wloga D."/>
            <person name="Gaertig J."/>
            <person name="Frankel J."/>
            <person name="Tsao C.-C."/>
            <person name="Gorovsky M.A."/>
            <person name="Keeling P.J."/>
            <person name="Waller R.F."/>
            <person name="Patron N.J."/>
            <person name="Cherry J.M."/>
            <person name="Stover N.A."/>
            <person name="Krieger C.J."/>
            <person name="del Toro C."/>
            <person name="Ryder H.F."/>
            <person name="Williamson S.C."/>
            <person name="Barbeau R.A."/>
            <person name="Hamilton E.P."/>
            <person name="Orias E."/>
        </authorList>
    </citation>
    <scope>NUCLEOTIDE SEQUENCE [LARGE SCALE GENOMIC DNA]</scope>
    <source>
        <strain evidence="3">SB210</strain>
    </source>
</reference>
<keyword evidence="1 2" id="KW-0812">Transmembrane</keyword>
<feature type="transmembrane region" description="Helical" evidence="1">
    <location>
        <begin position="141"/>
        <end position="165"/>
    </location>
</feature>
<dbReference type="GeneID" id="24438077"/>
<proteinExistence type="predicted"/>
<keyword evidence="3" id="KW-1185">Reference proteome</keyword>
<dbReference type="InParanoid" id="W7XGH9"/>
<keyword evidence="1" id="KW-1133">Transmembrane helix</keyword>